<reference evidence="2" key="1">
    <citation type="submission" date="2015-07" db="EMBL/GenBank/DDBJ databases">
        <title>Draft Genome Sequence of Oceanobacillus picturae Heshi-B3 that Was Isolated from Fermented Rice Bran with Aging Salted Mackerel, Which Was Named Heshiko as Traditional Fermented Seafood in Japan.</title>
        <authorList>
            <person name="Akuzawa S."/>
            <person name="Nakagawa J."/>
            <person name="Kanekatsu T."/>
            <person name="Kanesaki Y."/>
            <person name="Suzuki T."/>
        </authorList>
    </citation>
    <scope>NUCLEOTIDE SEQUENCE [LARGE SCALE GENOMIC DNA]</scope>
    <source>
        <strain evidence="2">Heshi-B3</strain>
    </source>
</reference>
<comment type="caution">
    <text evidence="1">The sequence shown here is derived from an EMBL/GenBank/DDBJ whole genome shotgun (WGS) entry which is preliminary data.</text>
</comment>
<dbReference type="EMBL" id="BBXV01000012">
    <property type="protein sequence ID" value="GAQ16971.1"/>
    <property type="molecule type" value="Genomic_DNA"/>
</dbReference>
<gene>
    <name evidence="1" type="ORF">OPHB3_0896</name>
</gene>
<evidence type="ECO:0000313" key="2">
    <source>
        <dbReference type="Proteomes" id="UP000052946"/>
    </source>
</evidence>
<dbReference type="OrthoDB" id="2974642at2"/>
<accession>A0A0U9H3P9</accession>
<protein>
    <submittedName>
        <fullName evidence="1">Small multi-drug export protein, partial</fullName>
    </submittedName>
</protein>
<organism evidence="1 2">
    <name type="scientific">Oceanobacillus picturae</name>
    <dbReference type="NCBI Taxonomy" id="171693"/>
    <lineage>
        <taxon>Bacteria</taxon>
        <taxon>Bacillati</taxon>
        <taxon>Bacillota</taxon>
        <taxon>Bacilli</taxon>
        <taxon>Bacillales</taxon>
        <taxon>Bacillaceae</taxon>
        <taxon>Oceanobacillus</taxon>
    </lineage>
</organism>
<sequence>MARYLFRETTFSNFIWINGGTAFYNLQSVHVEKRTSHRVALEVHDNHGNYYGRRVLPGRGGWHGSELADVLSLPRGKAYKVKMVNLDSGTVNIYQGEVYYG</sequence>
<name>A0A0U9H3P9_9BACI</name>
<dbReference type="Proteomes" id="UP000052946">
    <property type="component" value="Unassembled WGS sequence"/>
</dbReference>
<evidence type="ECO:0000313" key="1">
    <source>
        <dbReference type="EMBL" id="GAQ16971.1"/>
    </source>
</evidence>
<dbReference type="RefSeq" id="WP_058949549.1">
    <property type="nucleotide sequence ID" value="NZ_BBXV01000012.1"/>
</dbReference>
<reference evidence="1 2" key="2">
    <citation type="journal article" date="2016" name="Genome Announc.">
        <title>Draft Genome Sequence of Oceanobacillus picturae Heshi-B3, Isolated from Fermented Rice Bran in a Traditional Japanese Seafood Dish.</title>
        <authorList>
            <person name="Akuzawa S."/>
            <person name="Nagaoka J."/>
            <person name="Kanekatsu M."/>
            <person name="Kanesaki Y."/>
            <person name="Suzuki T."/>
        </authorList>
    </citation>
    <scope>NUCLEOTIDE SEQUENCE [LARGE SCALE GENOMIC DNA]</scope>
    <source>
        <strain evidence="1 2">Heshi-B3</strain>
    </source>
</reference>
<proteinExistence type="predicted"/>
<dbReference type="AlphaFoldDB" id="A0A0U9H3P9"/>